<dbReference type="InterPro" id="IPR024962">
    <property type="entry name" value="YukD-like"/>
</dbReference>
<feature type="transmembrane region" description="Helical" evidence="7">
    <location>
        <begin position="264"/>
        <end position="286"/>
    </location>
</feature>
<feature type="transmembrane region" description="Helical" evidence="7">
    <location>
        <begin position="122"/>
        <end position="143"/>
    </location>
</feature>
<evidence type="ECO:0000256" key="5">
    <source>
        <dbReference type="ARBA" id="ARBA00022989"/>
    </source>
</evidence>
<evidence type="ECO:0000256" key="2">
    <source>
        <dbReference type="ARBA" id="ARBA00006162"/>
    </source>
</evidence>
<evidence type="ECO:0000256" key="1">
    <source>
        <dbReference type="ARBA" id="ARBA00004651"/>
    </source>
</evidence>
<reference evidence="9" key="2">
    <citation type="submission" date="2020-09" db="EMBL/GenBank/DDBJ databases">
        <authorList>
            <person name="Sun Q."/>
            <person name="Ohkuma M."/>
        </authorList>
    </citation>
    <scope>NUCLEOTIDE SEQUENCE</scope>
    <source>
        <strain evidence="9">JCM 19831</strain>
    </source>
</reference>
<evidence type="ECO:0000256" key="3">
    <source>
        <dbReference type="ARBA" id="ARBA00022475"/>
    </source>
</evidence>
<dbReference type="Proteomes" id="UP000642070">
    <property type="component" value="Unassembled WGS sequence"/>
</dbReference>
<keyword evidence="3" id="KW-1003">Cell membrane</keyword>
<dbReference type="PIRSF" id="PIRSF017804">
    <property type="entry name" value="Secretion_EccD1"/>
    <property type="match status" value="1"/>
</dbReference>
<evidence type="ECO:0000313" key="9">
    <source>
        <dbReference type="EMBL" id="GGM63363.1"/>
    </source>
</evidence>
<keyword evidence="5 7" id="KW-1133">Transmembrane helix</keyword>
<dbReference type="NCBIfam" id="TIGR03920">
    <property type="entry name" value="T7SS_EccD"/>
    <property type="match status" value="1"/>
</dbReference>
<feature type="transmembrane region" description="Helical" evidence="7">
    <location>
        <begin position="322"/>
        <end position="341"/>
    </location>
</feature>
<comment type="caution">
    <text evidence="9">The sequence shown here is derived from an EMBL/GenBank/DDBJ whole genome shotgun (WGS) entry which is preliminary data.</text>
</comment>
<organism evidence="9 10">
    <name type="scientific">Dactylosporangium sucinum</name>
    <dbReference type="NCBI Taxonomy" id="1424081"/>
    <lineage>
        <taxon>Bacteria</taxon>
        <taxon>Bacillati</taxon>
        <taxon>Actinomycetota</taxon>
        <taxon>Actinomycetes</taxon>
        <taxon>Micromonosporales</taxon>
        <taxon>Micromonosporaceae</taxon>
        <taxon>Dactylosporangium</taxon>
    </lineage>
</organism>
<evidence type="ECO:0000256" key="7">
    <source>
        <dbReference type="SAM" id="Phobius"/>
    </source>
</evidence>
<dbReference type="Pfam" id="PF19053">
    <property type="entry name" value="EccD"/>
    <property type="match status" value="1"/>
</dbReference>
<dbReference type="InterPro" id="IPR006707">
    <property type="entry name" value="T7SS_EccD"/>
</dbReference>
<gene>
    <name evidence="9" type="ORF">GCM10007977_076180</name>
</gene>
<feature type="domain" description="EccD-like transmembrane" evidence="8">
    <location>
        <begin position="120"/>
        <end position="463"/>
    </location>
</feature>
<dbReference type="Pfam" id="PF08817">
    <property type="entry name" value="YukD"/>
    <property type="match status" value="1"/>
</dbReference>
<dbReference type="RefSeq" id="WP_190254899.1">
    <property type="nucleotide sequence ID" value="NZ_BMPI01000048.1"/>
</dbReference>
<evidence type="ECO:0000313" key="10">
    <source>
        <dbReference type="Proteomes" id="UP000642070"/>
    </source>
</evidence>
<name>A0A917U785_9ACTN</name>
<dbReference type="EMBL" id="BMPI01000048">
    <property type="protein sequence ID" value="GGM63363.1"/>
    <property type="molecule type" value="Genomic_DNA"/>
</dbReference>
<evidence type="ECO:0000256" key="6">
    <source>
        <dbReference type="ARBA" id="ARBA00023136"/>
    </source>
</evidence>
<accession>A0A917U785</accession>
<protein>
    <recommendedName>
        <fullName evidence="8">EccD-like transmembrane domain-containing protein</fullName>
    </recommendedName>
</protein>
<sequence>MTVAAAGEMCRLTICGPSRQVEVAVPAHVVVSDLLPVLVEQLGENLVESGLLHGGWVLQRLGAAPLDQGSTVAALGLHDGDMVHLRPRAEQIPPVDFDDLIDGIATGVQERPGRWQPALTRWAALAAAALLLATGVAALGLPGHAGHRALAAGGLALACLVGSVVATFAVGERPFGVAFAVAAVGYAGLAGLLAADPRVGVVGLRSDAPALFTGAVAVVAMAGIAALTIAHARPLLLGVVVAGLLTAGATALGAFAGLGMVESAAALLVASTLAAMMVPLLAFRLAGLRLAPLPTKPEHLQEELDPIPSTTLLPRAATADRLMSALYGGLAAPTAAGVVIVGAAPGWAPATLAGLVVLVRCLAARPMTSGWHRLAQLLPAAAGGVTLALAWAASGSPLTRVAGAALAVPLGVALLLLIARILPGRRPTPYWGRAGDLLQTLAATAILPVFLAVLNVYGLVRGIGG</sequence>
<dbReference type="AlphaFoldDB" id="A0A917U785"/>
<feature type="transmembrane region" description="Helical" evidence="7">
    <location>
        <begin position="149"/>
        <end position="170"/>
    </location>
</feature>
<reference evidence="9" key="1">
    <citation type="journal article" date="2014" name="Int. J. Syst. Evol. Microbiol.">
        <title>Complete genome sequence of Corynebacterium casei LMG S-19264T (=DSM 44701T), isolated from a smear-ripened cheese.</title>
        <authorList>
            <consortium name="US DOE Joint Genome Institute (JGI-PGF)"/>
            <person name="Walter F."/>
            <person name="Albersmeier A."/>
            <person name="Kalinowski J."/>
            <person name="Ruckert C."/>
        </authorList>
    </citation>
    <scope>NUCLEOTIDE SEQUENCE</scope>
    <source>
        <strain evidence="9">JCM 19831</strain>
    </source>
</reference>
<keyword evidence="6 7" id="KW-0472">Membrane</keyword>
<comment type="subcellular location">
    <subcellularLocation>
        <location evidence="1">Cell membrane</location>
        <topology evidence="1">Multi-pass membrane protein</topology>
    </subcellularLocation>
</comment>
<evidence type="ECO:0000256" key="4">
    <source>
        <dbReference type="ARBA" id="ARBA00022692"/>
    </source>
</evidence>
<feature type="transmembrane region" description="Helical" evidence="7">
    <location>
        <begin position="440"/>
        <end position="460"/>
    </location>
</feature>
<dbReference type="GO" id="GO:0005886">
    <property type="term" value="C:plasma membrane"/>
    <property type="evidence" value="ECO:0007669"/>
    <property type="project" value="UniProtKB-SubCell"/>
</dbReference>
<dbReference type="InterPro" id="IPR044049">
    <property type="entry name" value="EccD_transm"/>
</dbReference>
<comment type="similarity">
    <text evidence="2">Belongs to the EccD/Snm4 family.</text>
</comment>
<feature type="transmembrane region" description="Helical" evidence="7">
    <location>
        <begin position="210"/>
        <end position="229"/>
    </location>
</feature>
<proteinExistence type="inferred from homology"/>
<keyword evidence="10" id="KW-1185">Reference proteome</keyword>
<feature type="transmembrane region" description="Helical" evidence="7">
    <location>
        <begin position="177"/>
        <end position="195"/>
    </location>
</feature>
<keyword evidence="4 7" id="KW-0812">Transmembrane</keyword>
<evidence type="ECO:0000259" key="8">
    <source>
        <dbReference type="Pfam" id="PF19053"/>
    </source>
</evidence>
<feature type="transmembrane region" description="Helical" evidence="7">
    <location>
        <begin position="400"/>
        <end position="419"/>
    </location>
</feature>
<dbReference type="Gene3D" id="3.10.20.90">
    <property type="entry name" value="Phosphatidylinositol 3-kinase Catalytic Subunit, Chain A, domain 1"/>
    <property type="match status" value="1"/>
</dbReference>
<feature type="transmembrane region" description="Helical" evidence="7">
    <location>
        <begin position="236"/>
        <end position="258"/>
    </location>
</feature>
<feature type="transmembrane region" description="Helical" evidence="7">
    <location>
        <begin position="375"/>
        <end position="394"/>
    </location>
</feature>